<dbReference type="EMBL" id="JAANHS010000002">
    <property type="protein sequence ID" value="NHB75811.1"/>
    <property type="molecule type" value="Genomic_DNA"/>
</dbReference>
<gene>
    <name evidence="1" type="ORF">G8O29_03515</name>
</gene>
<protein>
    <recommendedName>
        <fullName evidence="3">Small secreted protein</fullName>
    </recommendedName>
</protein>
<dbReference type="PROSITE" id="PS51257">
    <property type="entry name" value="PROKAR_LIPOPROTEIN"/>
    <property type="match status" value="1"/>
</dbReference>
<comment type="caution">
    <text evidence="1">The sequence shown here is derived from an EMBL/GenBank/DDBJ whole genome shotgun (WGS) entry which is preliminary data.</text>
</comment>
<proteinExistence type="predicted"/>
<name>A0ABX0G4S8_9RHOB</name>
<evidence type="ECO:0000313" key="2">
    <source>
        <dbReference type="Proteomes" id="UP001515660"/>
    </source>
</evidence>
<reference evidence="1 2" key="1">
    <citation type="journal article" date="2022" name="Microorganisms">
        <title>Genome Sequence and Characterization of a Xanthorhodopsin-Containing, Aerobic Anoxygenic Phototrophic Rhodobacter Species, Isolated from Mesophilic Conditions at Yellowstone National Park.</title>
        <authorList>
            <person name="Kyndt J.A."/>
            <person name="Robertson S."/>
            <person name="Shoffstall I.B."/>
            <person name="Ramaley R.F."/>
            <person name="Meyer T.E."/>
        </authorList>
    </citation>
    <scope>NUCLEOTIDE SEQUENCE [LARGE SCALE GENOMIC DNA]</scope>
    <source>
        <strain evidence="1 2">M37P</strain>
    </source>
</reference>
<dbReference type="Proteomes" id="UP001515660">
    <property type="component" value="Unassembled WGS sequence"/>
</dbReference>
<keyword evidence="2" id="KW-1185">Reference proteome</keyword>
<dbReference type="RefSeq" id="WP_166401837.1">
    <property type="nucleotide sequence ID" value="NZ_JAANHS010000002.1"/>
</dbReference>
<evidence type="ECO:0008006" key="3">
    <source>
        <dbReference type="Google" id="ProtNLM"/>
    </source>
</evidence>
<evidence type="ECO:0000313" key="1">
    <source>
        <dbReference type="EMBL" id="NHB75811.1"/>
    </source>
</evidence>
<sequence length="47" mass="4640">MRKTGLALVVLMAGLAVTGCVPLLVGGAAAVVADEVVEQDRGGDGLF</sequence>
<organism evidence="1 2">
    <name type="scientific">Rhodobacter calidifons</name>
    <dbReference type="NCBI Taxonomy" id="2715277"/>
    <lineage>
        <taxon>Bacteria</taxon>
        <taxon>Pseudomonadati</taxon>
        <taxon>Pseudomonadota</taxon>
        <taxon>Alphaproteobacteria</taxon>
        <taxon>Rhodobacterales</taxon>
        <taxon>Rhodobacter group</taxon>
        <taxon>Rhodobacter</taxon>
    </lineage>
</organism>
<accession>A0ABX0G4S8</accession>